<evidence type="ECO:0008006" key="4">
    <source>
        <dbReference type="Google" id="ProtNLM"/>
    </source>
</evidence>
<dbReference type="eggNOG" id="ENOG5030R84">
    <property type="taxonomic scope" value="Bacteria"/>
</dbReference>
<keyword evidence="1" id="KW-1133">Transmembrane helix</keyword>
<dbReference type="STRING" id="1353537.TP2_07500"/>
<dbReference type="RefSeq" id="WP_051692462.1">
    <property type="nucleotide sequence ID" value="NZ_AUND01000023.1"/>
</dbReference>
<accession>A0A074J5M8</accession>
<dbReference type="EMBL" id="AUND01000023">
    <property type="protein sequence ID" value="KEO52776.1"/>
    <property type="molecule type" value="Genomic_DNA"/>
</dbReference>
<dbReference type="OrthoDB" id="7861868at2"/>
<feature type="transmembrane region" description="Helical" evidence="1">
    <location>
        <begin position="67"/>
        <end position="84"/>
    </location>
</feature>
<comment type="caution">
    <text evidence="2">The sequence shown here is derived from an EMBL/GenBank/DDBJ whole genome shotgun (WGS) entry which is preliminary data.</text>
</comment>
<evidence type="ECO:0000313" key="2">
    <source>
        <dbReference type="EMBL" id="KEO52776.1"/>
    </source>
</evidence>
<evidence type="ECO:0000256" key="1">
    <source>
        <dbReference type="SAM" id="Phobius"/>
    </source>
</evidence>
<organism evidence="2 3">
    <name type="scientific">Thioclava pacifica DSM 10166</name>
    <dbReference type="NCBI Taxonomy" id="1353537"/>
    <lineage>
        <taxon>Bacteria</taxon>
        <taxon>Pseudomonadati</taxon>
        <taxon>Pseudomonadota</taxon>
        <taxon>Alphaproteobacteria</taxon>
        <taxon>Rhodobacterales</taxon>
        <taxon>Paracoccaceae</taxon>
        <taxon>Thioclava</taxon>
    </lineage>
</organism>
<evidence type="ECO:0000313" key="3">
    <source>
        <dbReference type="Proteomes" id="UP000027432"/>
    </source>
</evidence>
<keyword evidence="3" id="KW-1185">Reference proteome</keyword>
<feature type="transmembrane region" description="Helical" evidence="1">
    <location>
        <begin position="44"/>
        <end position="61"/>
    </location>
</feature>
<reference evidence="2 3" key="1">
    <citation type="submission" date="2013-07" db="EMBL/GenBank/DDBJ databases">
        <title>Thioclava pacifica DSM 10166 Genome Sequencing.</title>
        <authorList>
            <person name="Lai Q."/>
            <person name="Shao Z."/>
        </authorList>
    </citation>
    <scope>NUCLEOTIDE SEQUENCE [LARGE SCALE GENOMIC DNA]</scope>
    <source>
        <strain evidence="2 3">DSM 10166</strain>
    </source>
</reference>
<dbReference type="AlphaFoldDB" id="A0A074J5M8"/>
<dbReference type="Proteomes" id="UP000027432">
    <property type="component" value="Unassembled WGS sequence"/>
</dbReference>
<name>A0A074J5M8_9RHOB</name>
<gene>
    <name evidence="2" type="ORF">TP2_07500</name>
</gene>
<keyword evidence="1" id="KW-0472">Membrane</keyword>
<keyword evidence="1" id="KW-0812">Transmembrane</keyword>
<sequence length="161" mass="17944">MSKIERDEVLNYRPGPESELPLDEGEKVLAVFSADQKRYWTDHAVLAVIGAVLVSAVLFWLDKGHQVTIAAFAIVLGMALRGLYFRSEAFARRWQLTDKRLIGPQGKQVMLLEIQTVRSLMGDVQIVTKAGDKHLIRHLADAAPVVREIESAQAARKLVAK</sequence>
<protein>
    <recommendedName>
        <fullName evidence="4">DUF304 domain-containing protein</fullName>
    </recommendedName>
</protein>
<proteinExistence type="predicted"/>